<reference evidence="6 7" key="1">
    <citation type="submission" date="2013-11" db="EMBL/GenBank/DDBJ databases">
        <title>Draft genome of the bovine lungworm Dictyocaulus viviparus.</title>
        <authorList>
            <person name="Mitreva M."/>
        </authorList>
    </citation>
    <scope>NUCLEOTIDE SEQUENCE [LARGE SCALE GENOMIC DNA]</scope>
    <source>
        <strain evidence="6 7">HannoverDv2000</strain>
    </source>
</reference>
<reference evidence="7" key="2">
    <citation type="journal article" date="2016" name="Sci. Rep.">
        <title>Dictyocaulus viviparus genome, variome and transcriptome elucidate lungworm biology and support future intervention.</title>
        <authorList>
            <person name="McNulty S.N."/>
            <person name="Strube C."/>
            <person name="Rosa B.A."/>
            <person name="Martin J.C."/>
            <person name="Tyagi R."/>
            <person name="Choi Y.J."/>
            <person name="Wang Q."/>
            <person name="Hallsworth Pepin K."/>
            <person name="Zhang X."/>
            <person name="Ozersky P."/>
            <person name="Wilson R.K."/>
            <person name="Sternberg P.W."/>
            <person name="Gasser R.B."/>
            <person name="Mitreva M."/>
        </authorList>
    </citation>
    <scope>NUCLEOTIDE SEQUENCE [LARGE SCALE GENOMIC DNA]</scope>
    <source>
        <strain evidence="7">HannoverDv2000</strain>
    </source>
</reference>
<dbReference type="EMBL" id="KN716190">
    <property type="protein sequence ID" value="KJH51143.1"/>
    <property type="molecule type" value="Genomic_DNA"/>
</dbReference>
<evidence type="ECO:0000313" key="7">
    <source>
        <dbReference type="Proteomes" id="UP000053766"/>
    </source>
</evidence>
<dbReference type="AlphaFoldDB" id="A0A0D8Y2N9"/>
<evidence type="ECO:0000313" key="6">
    <source>
        <dbReference type="EMBL" id="KJH51143.1"/>
    </source>
</evidence>
<keyword evidence="2" id="KW-0813">Transport</keyword>
<dbReference type="STRING" id="29172.A0A0D8Y2N9"/>
<dbReference type="InterPro" id="IPR005124">
    <property type="entry name" value="V-ATPase_G"/>
</dbReference>
<keyword evidence="7" id="KW-1185">Reference proteome</keyword>
<evidence type="ECO:0000256" key="4">
    <source>
        <dbReference type="ARBA" id="ARBA00023065"/>
    </source>
</evidence>
<evidence type="ECO:0000256" key="3">
    <source>
        <dbReference type="ARBA" id="ARBA00022781"/>
    </source>
</evidence>
<dbReference type="GO" id="GO:0046961">
    <property type="term" value="F:proton-transporting ATPase activity, rotational mechanism"/>
    <property type="evidence" value="ECO:0007669"/>
    <property type="project" value="InterPro"/>
</dbReference>
<sequence length="113" mass="13703">MSCSSLRGQAAYFNPIWEAEANGESKIIEATKRRIRRKREARYLAYAEIEQFREEKEEQFRKKCALLKEEEERQKERIRNNVDEEVAWMKARVKLCKPIVIIFYYLLLYFCTI</sequence>
<feature type="coiled-coil region" evidence="5">
    <location>
        <begin position="53"/>
        <end position="81"/>
    </location>
</feature>
<protein>
    <submittedName>
        <fullName evidence="6">Vacuolar (H+)-ATPase G subunit</fullName>
    </submittedName>
</protein>
<accession>A0A0D8Y2N9</accession>
<evidence type="ECO:0000256" key="5">
    <source>
        <dbReference type="SAM" id="Coils"/>
    </source>
</evidence>
<comment type="similarity">
    <text evidence="1">Belongs to the V-ATPase G subunit family.</text>
</comment>
<organism evidence="6 7">
    <name type="scientific">Dictyocaulus viviparus</name>
    <name type="common">Bovine lungworm</name>
    <dbReference type="NCBI Taxonomy" id="29172"/>
    <lineage>
        <taxon>Eukaryota</taxon>
        <taxon>Metazoa</taxon>
        <taxon>Ecdysozoa</taxon>
        <taxon>Nematoda</taxon>
        <taxon>Chromadorea</taxon>
        <taxon>Rhabditida</taxon>
        <taxon>Rhabditina</taxon>
        <taxon>Rhabditomorpha</taxon>
        <taxon>Strongyloidea</taxon>
        <taxon>Metastrongylidae</taxon>
        <taxon>Dictyocaulus</taxon>
    </lineage>
</organism>
<keyword evidence="3" id="KW-0375">Hydrogen ion transport</keyword>
<dbReference type="GO" id="GO:0016471">
    <property type="term" value="C:vacuolar proton-transporting V-type ATPase complex"/>
    <property type="evidence" value="ECO:0007669"/>
    <property type="project" value="InterPro"/>
</dbReference>
<name>A0A0D8Y2N9_DICVI</name>
<evidence type="ECO:0000256" key="2">
    <source>
        <dbReference type="ARBA" id="ARBA00022448"/>
    </source>
</evidence>
<dbReference type="Pfam" id="PF03179">
    <property type="entry name" value="V-ATPase_G"/>
    <property type="match status" value="1"/>
</dbReference>
<dbReference type="Proteomes" id="UP000053766">
    <property type="component" value="Unassembled WGS sequence"/>
</dbReference>
<proteinExistence type="inferred from homology"/>
<gene>
    <name evidence="6" type="ORF">DICVIV_02703</name>
</gene>
<keyword evidence="4" id="KW-0406">Ion transport</keyword>
<dbReference type="Gene3D" id="1.20.5.2950">
    <property type="match status" value="1"/>
</dbReference>
<evidence type="ECO:0000256" key="1">
    <source>
        <dbReference type="ARBA" id="ARBA00010066"/>
    </source>
</evidence>
<keyword evidence="5" id="KW-0175">Coiled coil</keyword>